<dbReference type="EMBL" id="NMPM01000036">
    <property type="protein sequence ID" value="PAV26145.1"/>
    <property type="molecule type" value="Genomic_DNA"/>
</dbReference>
<protein>
    <recommendedName>
        <fullName evidence="3">DUF72 domain-containing protein</fullName>
    </recommendedName>
</protein>
<evidence type="ECO:0000313" key="1">
    <source>
        <dbReference type="EMBL" id="PAV26145.1"/>
    </source>
</evidence>
<comment type="caution">
    <text evidence="1">The sequence shown here is derived from an EMBL/GenBank/DDBJ whole genome shotgun (WGS) entry which is preliminary data.</text>
</comment>
<accession>A0A2A2I4U1</accession>
<keyword evidence="2" id="KW-1185">Reference proteome</keyword>
<dbReference type="Gene3D" id="3.20.20.410">
    <property type="entry name" value="Protein of unknown function UPF0759"/>
    <property type="match status" value="1"/>
</dbReference>
<dbReference type="Pfam" id="PF01904">
    <property type="entry name" value="DUF72"/>
    <property type="match status" value="1"/>
</dbReference>
<proteinExistence type="predicted"/>
<dbReference type="InterPro" id="IPR002763">
    <property type="entry name" value="DUF72"/>
</dbReference>
<dbReference type="PANTHER" id="PTHR30348">
    <property type="entry name" value="UNCHARACTERIZED PROTEIN YECE"/>
    <property type="match status" value="1"/>
</dbReference>
<dbReference type="InterPro" id="IPR036520">
    <property type="entry name" value="UPF0759_sf"/>
</dbReference>
<dbReference type="SUPFAM" id="SSF117396">
    <property type="entry name" value="TM1631-like"/>
    <property type="match status" value="1"/>
</dbReference>
<gene>
    <name evidence="1" type="ORF">CF392_07125</name>
</gene>
<sequence>MTTPYSLGCPQWQDAKWNDLLPPGSSALARYSQVFQCVEGNTTFYATPTREQCEQWRAQVPDDFRFLFKFPRAITHDQLLGHANEPVRAFLDTLEPLNDVLGPFLLQLPAAFTPEHLTRLWRFLDTLPEPYHCTVEVRHPAFFGKGDAEKALNRGLRERRTARVCLDSRALFTATPDTDIIRDAQRKKPQRPVHLLPVDARPVVRYIGHPDLETNRRFLAPWVERVHSWIEEGQRPFVFMHMPDNGDAVSLASLWSELLHERIPALAPLNLAQHQPQIGLFSD</sequence>
<dbReference type="PANTHER" id="PTHR30348:SF9">
    <property type="entry name" value="UPF0759 PROTEIN YECE"/>
    <property type="match status" value="1"/>
</dbReference>
<dbReference type="AlphaFoldDB" id="A0A2A2I4U1"/>
<organism evidence="1 2">
    <name type="scientific">Tamilnaduibacter salinus</name>
    <dbReference type="NCBI Taxonomy" id="1484056"/>
    <lineage>
        <taxon>Bacteria</taxon>
        <taxon>Pseudomonadati</taxon>
        <taxon>Pseudomonadota</taxon>
        <taxon>Gammaproteobacteria</taxon>
        <taxon>Pseudomonadales</taxon>
        <taxon>Marinobacteraceae</taxon>
        <taxon>Tamilnaduibacter</taxon>
    </lineage>
</organism>
<dbReference type="Proteomes" id="UP000218332">
    <property type="component" value="Unassembled WGS sequence"/>
</dbReference>
<name>A0A2A2I4U1_9GAMM</name>
<evidence type="ECO:0000313" key="2">
    <source>
        <dbReference type="Proteomes" id="UP000218332"/>
    </source>
</evidence>
<evidence type="ECO:0008006" key="3">
    <source>
        <dbReference type="Google" id="ProtNLM"/>
    </source>
</evidence>
<dbReference type="RefSeq" id="WP_095610771.1">
    <property type="nucleotide sequence ID" value="NZ_NMPM01000036.1"/>
</dbReference>
<reference evidence="1 2" key="1">
    <citation type="submission" date="2017-07" db="EMBL/GenBank/DDBJ databases">
        <title>Tamlnaduibacter salinus (Mi-7) genome sequencing.</title>
        <authorList>
            <person name="Verma A."/>
            <person name="Krishnamurthi S."/>
        </authorList>
    </citation>
    <scope>NUCLEOTIDE SEQUENCE [LARGE SCALE GENOMIC DNA]</scope>
    <source>
        <strain evidence="1 2">Mi-7</strain>
    </source>
</reference>